<dbReference type="InterPro" id="IPR002156">
    <property type="entry name" value="RNaseH_domain"/>
</dbReference>
<evidence type="ECO:0000259" key="1">
    <source>
        <dbReference type="Pfam" id="PF13456"/>
    </source>
</evidence>
<accession>A0A7J9AR96</accession>
<dbReference type="Pfam" id="PF13456">
    <property type="entry name" value="RVT_3"/>
    <property type="match status" value="1"/>
</dbReference>
<dbReference type="GO" id="GO:0003676">
    <property type="term" value="F:nucleic acid binding"/>
    <property type="evidence" value="ECO:0007669"/>
    <property type="project" value="InterPro"/>
</dbReference>
<keyword evidence="3" id="KW-1185">Reference proteome</keyword>
<evidence type="ECO:0000313" key="3">
    <source>
        <dbReference type="Proteomes" id="UP000593574"/>
    </source>
</evidence>
<dbReference type="Proteomes" id="UP000593574">
    <property type="component" value="Unassembled WGS sequence"/>
</dbReference>
<feature type="non-terminal residue" evidence="2">
    <location>
        <position position="116"/>
    </location>
</feature>
<evidence type="ECO:0000313" key="2">
    <source>
        <dbReference type="EMBL" id="MBA0726533.1"/>
    </source>
</evidence>
<proteinExistence type="predicted"/>
<gene>
    <name evidence="2" type="ORF">Golax_002356</name>
</gene>
<comment type="caution">
    <text evidence="2">The sequence shown here is derived from an EMBL/GenBank/DDBJ whole genome shotgun (WGS) entry which is preliminary data.</text>
</comment>
<name>A0A7J9AR96_9ROSI</name>
<feature type="domain" description="RNase H type-1" evidence="1">
    <location>
        <begin position="31"/>
        <end position="109"/>
    </location>
</feature>
<organism evidence="2 3">
    <name type="scientific">Gossypium laxum</name>
    <dbReference type="NCBI Taxonomy" id="34288"/>
    <lineage>
        <taxon>Eukaryota</taxon>
        <taxon>Viridiplantae</taxon>
        <taxon>Streptophyta</taxon>
        <taxon>Embryophyta</taxon>
        <taxon>Tracheophyta</taxon>
        <taxon>Spermatophyta</taxon>
        <taxon>Magnoliopsida</taxon>
        <taxon>eudicotyledons</taxon>
        <taxon>Gunneridae</taxon>
        <taxon>Pentapetalae</taxon>
        <taxon>rosids</taxon>
        <taxon>malvids</taxon>
        <taxon>Malvales</taxon>
        <taxon>Malvaceae</taxon>
        <taxon>Malvoideae</taxon>
        <taxon>Gossypium</taxon>
    </lineage>
</organism>
<dbReference type="EMBL" id="JABEZV010000012">
    <property type="protein sequence ID" value="MBA0726533.1"/>
    <property type="molecule type" value="Genomic_DNA"/>
</dbReference>
<reference evidence="2 3" key="1">
    <citation type="journal article" date="2019" name="Genome Biol. Evol.">
        <title>Insights into the evolution of the New World diploid cottons (Gossypium, subgenus Houzingenia) based on genome sequencing.</title>
        <authorList>
            <person name="Grover C.E."/>
            <person name="Arick M.A. 2nd"/>
            <person name="Thrash A."/>
            <person name="Conover J.L."/>
            <person name="Sanders W.S."/>
            <person name="Peterson D.G."/>
            <person name="Frelichowski J.E."/>
            <person name="Scheffler J.A."/>
            <person name="Scheffler B.E."/>
            <person name="Wendel J.F."/>
        </authorList>
    </citation>
    <scope>NUCLEOTIDE SEQUENCE [LARGE SCALE GENOMIC DNA]</scope>
    <source>
        <strain evidence="2">4</strain>
        <tissue evidence="2">Leaf</tissue>
    </source>
</reference>
<dbReference type="GO" id="GO:0004523">
    <property type="term" value="F:RNA-DNA hybrid ribonuclease activity"/>
    <property type="evidence" value="ECO:0007669"/>
    <property type="project" value="InterPro"/>
</dbReference>
<dbReference type="AlphaFoldDB" id="A0A7J9AR96"/>
<dbReference type="InterPro" id="IPR052929">
    <property type="entry name" value="RNase_H-like_EbsB-rel"/>
</dbReference>
<dbReference type="PANTHER" id="PTHR47074">
    <property type="entry name" value="BNAC02G40300D PROTEIN"/>
    <property type="match status" value="1"/>
</dbReference>
<dbReference type="PANTHER" id="PTHR47074:SF11">
    <property type="entry name" value="REVERSE TRANSCRIPTASE-LIKE PROTEIN"/>
    <property type="match status" value="1"/>
</dbReference>
<sequence length="116" mass="13028">MFEKVQHLLVASNSITFTWINPSRCWSKCNIDAVSFKKDPSTSFVAILRDSTSGSIKGLSRHYHFLLEPKLAEAFAIIKALCWLKTLGMDCIIVDSDCLQVILALNNNDKDVFDFG</sequence>
<protein>
    <recommendedName>
        <fullName evidence="1">RNase H type-1 domain-containing protein</fullName>
    </recommendedName>
</protein>